<dbReference type="EMBL" id="JARJCW010000033">
    <property type="protein sequence ID" value="KAJ7208607.1"/>
    <property type="molecule type" value="Genomic_DNA"/>
</dbReference>
<organism evidence="1 2">
    <name type="scientific">Mycena pura</name>
    <dbReference type="NCBI Taxonomy" id="153505"/>
    <lineage>
        <taxon>Eukaryota</taxon>
        <taxon>Fungi</taxon>
        <taxon>Dikarya</taxon>
        <taxon>Basidiomycota</taxon>
        <taxon>Agaricomycotina</taxon>
        <taxon>Agaricomycetes</taxon>
        <taxon>Agaricomycetidae</taxon>
        <taxon>Agaricales</taxon>
        <taxon>Marasmiineae</taxon>
        <taxon>Mycenaceae</taxon>
        <taxon>Mycena</taxon>
    </lineage>
</organism>
<dbReference type="AlphaFoldDB" id="A0AAD6VCH1"/>
<sequence>MPLPTYVSEHFEFDRATPNESEWYGPINTLLGYLFPPQQYEVAPQCKGLDNPGSTDLTILYVVSAGQGTSKHPVCFFEIKPAGHLQYRATRAAADGQLRERFGYLVDILVIPKLYGISTIGSRFAVYEYDRASETLTPHEIARNAQVVNDTAPETRWAHDFLDGDAGEARLLEVAQDIRTMCAAL</sequence>
<accession>A0AAD6VCH1</accession>
<protein>
    <submittedName>
        <fullName evidence="1">Uncharacterized protein</fullName>
    </submittedName>
</protein>
<dbReference type="Proteomes" id="UP001219525">
    <property type="component" value="Unassembled WGS sequence"/>
</dbReference>
<comment type="caution">
    <text evidence="1">The sequence shown here is derived from an EMBL/GenBank/DDBJ whole genome shotgun (WGS) entry which is preliminary data.</text>
</comment>
<name>A0AAD6VCH1_9AGAR</name>
<evidence type="ECO:0000313" key="1">
    <source>
        <dbReference type="EMBL" id="KAJ7208607.1"/>
    </source>
</evidence>
<gene>
    <name evidence="1" type="ORF">GGX14DRAFT_365371</name>
</gene>
<evidence type="ECO:0000313" key="2">
    <source>
        <dbReference type="Proteomes" id="UP001219525"/>
    </source>
</evidence>
<reference evidence="1" key="1">
    <citation type="submission" date="2023-03" db="EMBL/GenBank/DDBJ databases">
        <title>Massive genome expansion in bonnet fungi (Mycena s.s.) driven by repeated elements and novel gene families across ecological guilds.</title>
        <authorList>
            <consortium name="Lawrence Berkeley National Laboratory"/>
            <person name="Harder C.B."/>
            <person name="Miyauchi S."/>
            <person name="Viragh M."/>
            <person name="Kuo A."/>
            <person name="Thoen E."/>
            <person name="Andreopoulos B."/>
            <person name="Lu D."/>
            <person name="Skrede I."/>
            <person name="Drula E."/>
            <person name="Henrissat B."/>
            <person name="Morin E."/>
            <person name="Kohler A."/>
            <person name="Barry K."/>
            <person name="LaButti K."/>
            <person name="Morin E."/>
            <person name="Salamov A."/>
            <person name="Lipzen A."/>
            <person name="Mereny Z."/>
            <person name="Hegedus B."/>
            <person name="Baldrian P."/>
            <person name="Stursova M."/>
            <person name="Weitz H."/>
            <person name="Taylor A."/>
            <person name="Grigoriev I.V."/>
            <person name="Nagy L.G."/>
            <person name="Martin F."/>
            <person name="Kauserud H."/>
        </authorList>
    </citation>
    <scope>NUCLEOTIDE SEQUENCE</scope>
    <source>
        <strain evidence="1">9144</strain>
    </source>
</reference>
<proteinExistence type="predicted"/>
<keyword evidence="2" id="KW-1185">Reference proteome</keyword>